<feature type="region of interest" description="Disordered" evidence="1">
    <location>
        <begin position="214"/>
        <end position="236"/>
    </location>
</feature>
<organism evidence="2 3">
    <name type="scientific">Euroglyphus maynei</name>
    <name type="common">Mayne's house dust mite</name>
    <dbReference type="NCBI Taxonomy" id="6958"/>
    <lineage>
        <taxon>Eukaryota</taxon>
        <taxon>Metazoa</taxon>
        <taxon>Ecdysozoa</taxon>
        <taxon>Arthropoda</taxon>
        <taxon>Chelicerata</taxon>
        <taxon>Arachnida</taxon>
        <taxon>Acari</taxon>
        <taxon>Acariformes</taxon>
        <taxon>Sarcoptiformes</taxon>
        <taxon>Astigmata</taxon>
        <taxon>Psoroptidia</taxon>
        <taxon>Analgoidea</taxon>
        <taxon>Pyroglyphidae</taxon>
        <taxon>Pyroglyphinae</taxon>
        <taxon>Euroglyphus</taxon>
    </lineage>
</organism>
<comment type="caution">
    <text evidence="2">The sequence shown here is derived from an EMBL/GenBank/DDBJ whole genome shotgun (WGS) entry which is preliminary data.</text>
</comment>
<evidence type="ECO:0000313" key="2">
    <source>
        <dbReference type="EMBL" id="OTF78738.1"/>
    </source>
</evidence>
<feature type="region of interest" description="Disordered" evidence="1">
    <location>
        <begin position="250"/>
        <end position="280"/>
    </location>
</feature>
<proteinExistence type="predicted"/>
<evidence type="ECO:0000313" key="3">
    <source>
        <dbReference type="Proteomes" id="UP000194236"/>
    </source>
</evidence>
<dbReference type="AlphaFoldDB" id="A0A1Y3BFT1"/>
<protein>
    <submittedName>
        <fullName evidence="2">Uncharacterized protein</fullName>
    </submittedName>
</protein>
<feature type="compositionally biased region" description="Acidic residues" evidence="1">
    <location>
        <begin position="257"/>
        <end position="273"/>
    </location>
</feature>
<gene>
    <name evidence="2" type="ORF">BLA29_005309</name>
</gene>
<feature type="compositionally biased region" description="Low complexity" evidence="1">
    <location>
        <begin position="388"/>
        <end position="400"/>
    </location>
</feature>
<feature type="region of interest" description="Disordered" evidence="1">
    <location>
        <begin position="52"/>
        <end position="80"/>
    </location>
</feature>
<feature type="compositionally biased region" description="Polar residues" evidence="1">
    <location>
        <begin position="310"/>
        <end position="319"/>
    </location>
</feature>
<name>A0A1Y3BFT1_EURMA</name>
<dbReference type="EMBL" id="MUJZ01026498">
    <property type="protein sequence ID" value="OTF78738.1"/>
    <property type="molecule type" value="Genomic_DNA"/>
</dbReference>
<feature type="region of interest" description="Disordered" evidence="1">
    <location>
        <begin position="96"/>
        <end position="131"/>
    </location>
</feature>
<feature type="non-terminal residue" evidence="2">
    <location>
        <position position="487"/>
    </location>
</feature>
<feature type="compositionally biased region" description="Polar residues" evidence="1">
    <location>
        <begin position="367"/>
        <end position="380"/>
    </location>
</feature>
<feature type="compositionally biased region" description="Polar residues" evidence="1">
    <location>
        <begin position="97"/>
        <end position="109"/>
    </location>
</feature>
<feature type="region of interest" description="Disordered" evidence="1">
    <location>
        <begin position="296"/>
        <end position="415"/>
    </location>
</feature>
<feature type="compositionally biased region" description="Low complexity" evidence="1">
    <location>
        <begin position="298"/>
        <end position="309"/>
    </location>
</feature>
<evidence type="ECO:0000256" key="1">
    <source>
        <dbReference type="SAM" id="MobiDB-lite"/>
    </source>
</evidence>
<sequence>MVATKVPFHAKVSVTPDLATKSGESVLDNATFVVKNQEVPLVLVDQQKSSAVAAPTTTFTKTTNADQSSTLQQKTENKQQTQAKFKQSLAEMLGGNVESNSGEQQSRISPDSVFLDDPGRMSTVNESSAPISPSYFLAPASAFDRSTKDSSPSDIPLDEVPRVSQQDISSFQTDSKIKDEKTVVDDEVKVTSSAKNEMESSVVTTSAIISSSTTLTSESTSMVKTSVDTSSATSSQRSNSFYVIKHDYSQELPDHILDDDDEEDGDDDSDADDYGFYSSRPSHFLSGSIGSIGGSGGICSSSVSKSSLSTNDNNQNKGKNPSPEFEKLGKTANVTEKSTTKSMEDSNAEVKSSVQTESESTSKQSSAVKGSQQIDQQQKSVMMMINGDVSSQESSSTSIDSDNEKPLIKPSTQPSIVSLSTTVSSSVASKSFPLATTVNTLATNESIQTKDLTNISSGIVINELDDTKVLKMPISSPSSLKPDISNS</sequence>
<keyword evidence="3" id="KW-1185">Reference proteome</keyword>
<accession>A0A1Y3BFT1</accession>
<feature type="compositionally biased region" description="Low complexity" evidence="1">
    <location>
        <begin position="350"/>
        <end position="366"/>
    </location>
</feature>
<reference evidence="2 3" key="1">
    <citation type="submission" date="2017-03" db="EMBL/GenBank/DDBJ databases">
        <title>Genome Survey of Euroglyphus maynei.</title>
        <authorList>
            <person name="Arlian L.G."/>
            <person name="Morgan M.S."/>
            <person name="Rider S.D."/>
        </authorList>
    </citation>
    <scope>NUCLEOTIDE SEQUENCE [LARGE SCALE GENOMIC DNA]</scope>
    <source>
        <strain evidence="2">Arlian Lab</strain>
        <tissue evidence="2">Whole body</tissue>
    </source>
</reference>
<feature type="compositionally biased region" description="Polar residues" evidence="1">
    <location>
        <begin position="122"/>
        <end position="131"/>
    </location>
</feature>
<dbReference type="Proteomes" id="UP000194236">
    <property type="component" value="Unassembled WGS sequence"/>
</dbReference>
<feature type="compositionally biased region" description="Polar residues" evidence="1">
    <location>
        <begin position="64"/>
        <end position="80"/>
    </location>
</feature>